<dbReference type="AlphaFoldDB" id="A0A8D7A6W9"/>
<dbReference type="InterPro" id="IPR036758">
    <property type="entry name" value="At5g01610-like"/>
</dbReference>
<feature type="chain" id="PRO_5034943190" evidence="1">
    <location>
        <begin position="24"/>
        <end position="169"/>
    </location>
</feature>
<name>A0A8D7A6W9_MUSAM</name>
<feature type="signal peptide" evidence="1">
    <location>
        <begin position="1"/>
        <end position="23"/>
    </location>
</feature>
<dbReference type="PANTHER" id="PTHR31676">
    <property type="entry name" value="T31J12.3 PROTEIN-RELATED"/>
    <property type="match status" value="1"/>
</dbReference>
<gene>
    <name evidence="2" type="ORF">GSMUA_123910.1</name>
</gene>
<dbReference type="Pfam" id="PF04398">
    <property type="entry name" value="DUF538"/>
    <property type="match status" value="1"/>
</dbReference>
<sequence>MAISLRLLLPLLLLLHLLHFSASSSSGVHDVLKDHGLPKGLIPHSARDYSLADDGQFVVHLKAPCYVQFSDLVYYDQTITGKLSYGAITDLDGIQVKKLFVWFPVSAVKAHPESKTIEFKVGFLSQSFPLKEFKDVPDCEKKTRTSCRGATGFSHEELLPVAAVQQPFP</sequence>
<evidence type="ECO:0000256" key="1">
    <source>
        <dbReference type="SAM" id="SignalP"/>
    </source>
</evidence>
<evidence type="ECO:0000313" key="2">
    <source>
        <dbReference type="EMBL" id="CAG1842596.1"/>
    </source>
</evidence>
<accession>A0A8D7A6W9</accession>
<keyword evidence="1" id="KW-0732">Signal</keyword>
<reference evidence="2" key="1">
    <citation type="submission" date="2021-03" db="EMBL/GenBank/DDBJ databases">
        <authorList>
            <consortium name="Genoscope - CEA"/>
            <person name="William W."/>
        </authorList>
    </citation>
    <scope>NUCLEOTIDE SEQUENCE</scope>
    <source>
        <strain evidence="2">Doubled-haploid Pahang</strain>
    </source>
</reference>
<protein>
    <submittedName>
        <fullName evidence="2">(wild Malaysian banana) hypothetical protein</fullName>
    </submittedName>
</protein>
<proteinExistence type="predicted"/>
<dbReference type="SUPFAM" id="SSF141562">
    <property type="entry name" value="At5g01610-like"/>
    <property type="match status" value="1"/>
</dbReference>
<dbReference type="PANTHER" id="PTHR31676:SF71">
    <property type="entry name" value="EXPRESSED PROTEIN"/>
    <property type="match status" value="1"/>
</dbReference>
<organism evidence="2">
    <name type="scientific">Musa acuminata subsp. malaccensis</name>
    <name type="common">Wild banana</name>
    <name type="synonym">Musa malaccensis</name>
    <dbReference type="NCBI Taxonomy" id="214687"/>
    <lineage>
        <taxon>Eukaryota</taxon>
        <taxon>Viridiplantae</taxon>
        <taxon>Streptophyta</taxon>
        <taxon>Embryophyta</taxon>
        <taxon>Tracheophyta</taxon>
        <taxon>Spermatophyta</taxon>
        <taxon>Magnoliopsida</taxon>
        <taxon>Liliopsida</taxon>
        <taxon>Zingiberales</taxon>
        <taxon>Musaceae</taxon>
        <taxon>Musa</taxon>
    </lineage>
</organism>
<dbReference type="InterPro" id="IPR007493">
    <property type="entry name" value="DUF538"/>
</dbReference>
<dbReference type="EMBL" id="HG996469">
    <property type="protein sequence ID" value="CAG1842596.1"/>
    <property type="molecule type" value="Genomic_DNA"/>
</dbReference>
<dbReference type="Gene3D" id="2.30.240.10">
    <property type="entry name" value="At5g01610-like"/>
    <property type="match status" value="1"/>
</dbReference>